<sequence>MKLFFEHSLSSENLPSDESVPSLKPEEQLIFRPNSISGNPSENSVDAFSSLFNVVISDVEENAFNDQINLAEEFNNFAAAIIGRKLASVQNVKLWIDLSEASADFYLDSFTFAEISNFIALFLNEIENKFG</sequence>
<dbReference type="AlphaFoldDB" id="A0A914YYL6"/>
<name>A0A914YYL6_9BILA</name>
<dbReference type="WBParaSite" id="PSU_v2.g5599.t1">
    <property type="protein sequence ID" value="PSU_v2.g5599.t1"/>
    <property type="gene ID" value="PSU_v2.g5599"/>
</dbReference>
<evidence type="ECO:0000313" key="2">
    <source>
        <dbReference type="Proteomes" id="UP000887577"/>
    </source>
</evidence>
<organism evidence="2 3">
    <name type="scientific">Panagrolaimus superbus</name>
    <dbReference type="NCBI Taxonomy" id="310955"/>
    <lineage>
        <taxon>Eukaryota</taxon>
        <taxon>Metazoa</taxon>
        <taxon>Ecdysozoa</taxon>
        <taxon>Nematoda</taxon>
        <taxon>Chromadorea</taxon>
        <taxon>Rhabditida</taxon>
        <taxon>Tylenchina</taxon>
        <taxon>Panagrolaimomorpha</taxon>
        <taxon>Panagrolaimoidea</taxon>
        <taxon>Panagrolaimidae</taxon>
        <taxon>Panagrolaimus</taxon>
    </lineage>
</organism>
<feature type="region of interest" description="Disordered" evidence="1">
    <location>
        <begin position="1"/>
        <end position="23"/>
    </location>
</feature>
<proteinExistence type="predicted"/>
<evidence type="ECO:0000313" key="3">
    <source>
        <dbReference type="WBParaSite" id="PSU_v2.g5599.t1"/>
    </source>
</evidence>
<reference evidence="3" key="1">
    <citation type="submission" date="2022-11" db="UniProtKB">
        <authorList>
            <consortium name="WormBaseParasite"/>
        </authorList>
    </citation>
    <scope>IDENTIFICATION</scope>
</reference>
<accession>A0A914YYL6</accession>
<protein>
    <submittedName>
        <fullName evidence="3">Uncharacterized protein</fullName>
    </submittedName>
</protein>
<evidence type="ECO:0000256" key="1">
    <source>
        <dbReference type="SAM" id="MobiDB-lite"/>
    </source>
</evidence>
<keyword evidence="2" id="KW-1185">Reference proteome</keyword>
<dbReference type="Proteomes" id="UP000887577">
    <property type="component" value="Unplaced"/>
</dbReference>